<sequence>MDSPRRRWTSWIHYTVILALVVTLLSACGTVNVEQSYPLESVNGSGNSTSYVYRAAGETVPEVASELAAQKKPQQQSPEDEERMFLVYSDQVIHVQKDPNNPEDTLIEVDSTEYVRQNYSPSFLEGYLLASLIGSLFDNVPRGSYGDYRGYGSQTTNPPKTGTYRAPTAGDTKAAPPMTVSKKGSIFKRVTGGDSAGVGSDGVFGKKKQDSSSGTGTTGSITRNKDGSSGKSGSSGWLSPRKSGSPKTKIGGSGRITRRR</sequence>
<name>A0A841T5V1_9BACL</name>
<evidence type="ECO:0000313" key="3">
    <source>
        <dbReference type="Proteomes" id="UP000535838"/>
    </source>
</evidence>
<feature type="compositionally biased region" description="Low complexity" evidence="1">
    <location>
        <begin position="211"/>
        <end position="220"/>
    </location>
</feature>
<dbReference type="Proteomes" id="UP000535838">
    <property type="component" value="Unassembled WGS sequence"/>
</dbReference>
<evidence type="ECO:0000256" key="1">
    <source>
        <dbReference type="SAM" id="MobiDB-lite"/>
    </source>
</evidence>
<dbReference type="Pfam" id="PF14042">
    <property type="entry name" value="DUF4247"/>
    <property type="match status" value="1"/>
</dbReference>
<dbReference type="RefSeq" id="WP_185123273.1">
    <property type="nucleotide sequence ID" value="NZ_JACJVQ010000028.1"/>
</dbReference>
<dbReference type="PROSITE" id="PS51257">
    <property type="entry name" value="PROKAR_LIPOPROTEIN"/>
    <property type="match status" value="1"/>
</dbReference>
<keyword evidence="3" id="KW-1185">Reference proteome</keyword>
<dbReference type="InterPro" id="IPR025341">
    <property type="entry name" value="DUF4247"/>
</dbReference>
<evidence type="ECO:0000313" key="2">
    <source>
        <dbReference type="EMBL" id="MBB6638065.1"/>
    </source>
</evidence>
<comment type="caution">
    <text evidence="2">The sequence shown here is derived from an EMBL/GenBank/DDBJ whole genome shotgun (WGS) entry which is preliminary data.</text>
</comment>
<accession>A0A841T5V1</accession>
<gene>
    <name evidence="2" type="ORF">H7B67_28380</name>
</gene>
<proteinExistence type="predicted"/>
<organism evidence="2 3">
    <name type="scientific">Cohnella thailandensis</name>
    <dbReference type="NCBI Taxonomy" id="557557"/>
    <lineage>
        <taxon>Bacteria</taxon>
        <taxon>Bacillati</taxon>
        <taxon>Bacillota</taxon>
        <taxon>Bacilli</taxon>
        <taxon>Bacillales</taxon>
        <taxon>Paenibacillaceae</taxon>
        <taxon>Cohnella</taxon>
    </lineage>
</organism>
<dbReference type="EMBL" id="JACJVQ010000028">
    <property type="protein sequence ID" value="MBB6638065.1"/>
    <property type="molecule type" value="Genomic_DNA"/>
</dbReference>
<reference evidence="2 3" key="1">
    <citation type="submission" date="2020-08" db="EMBL/GenBank/DDBJ databases">
        <title>Cohnella phylogeny.</title>
        <authorList>
            <person name="Dunlap C."/>
        </authorList>
    </citation>
    <scope>NUCLEOTIDE SEQUENCE [LARGE SCALE GENOMIC DNA]</scope>
    <source>
        <strain evidence="2 3">DSM 25241</strain>
    </source>
</reference>
<dbReference type="AlphaFoldDB" id="A0A841T5V1"/>
<feature type="region of interest" description="Disordered" evidence="1">
    <location>
        <begin position="148"/>
        <end position="260"/>
    </location>
</feature>
<protein>
    <submittedName>
        <fullName evidence="2">DUF4247 domain-containing protein</fullName>
    </submittedName>
</protein>